<feature type="transmembrane region" description="Helical" evidence="8">
    <location>
        <begin position="223"/>
        <end position="240"/>
    </location>
</feature>
<feature type="transmembrane region" description="Helical" evidence="8">
    <location>
        <begin position="56"/>
        <end position="78"/>
    </location>
</feature>
<dbReference type="NCBIfam" id="TIGR00803">
    <property type="entry name" value="nst"/>
    <property type="match status" value="1"/>
</dbReference>
<feature type="transmembrane region" description="Helical" evidence="8">
    <location>
        <begin position="144"/>
        <end position="162"/>
    </location>
</feature>
<evidence type="ECO:0000313" key="10">
    <source>
        <dbReference type="Proteomes" id="UP001152747"/>
    </source>
</evidence>
<dbReference type="GO" id="GO:0005789">
    <property type="term" value="C:endoplasmic reticulum membrane"/>
    <property type="evidence" value="ECO:0007669"/>
    <property type="project" value="TreeGrafter"/>
</dbReference>
<feature type="transmembrane region" description="Helical" evidence="8">
    <location>
        <begin position="286"/>
        <end position="308"/>
    </location>
</feature>
<protein>
    <submittedName>
        <fullName evidence="9">Uncharacterized protein</fullName>
    </submittedName>
</protein>
<keyword evidence="4" id="KW-0762">Sugar transport</keyword>
<feature type="transmembrane region" description="Helical" evidence="8">
    <location>
        <begin position="26"/>
        <end position="44"/>
    </location>
</feature>
<keyword evidence="3" id="KW-0813">Transport</keyword>
<evidence type="ECO:0000256" key="1">
    <source>
        <dbReference type="ARBA" id="ARBA00004127"/>
    </source>
</evidence>
<dbReference type="GO" id="GO:0005462">
    <property type="term" value="F:UDP-N-acetylglucosamine transmembrane transporter activity"/>
    <property type="evidence" value="ECO:0007669"/>
    <property type="project" value="TreeGrafter"/>
</dbReference>
<feature type="transmembrane region" description="Helical" evidence="8">
    <location>
        <begin position="314"/>
        <end position="334"/>
    </location>
</feature>
<evidence type="ECO:0000313" key="9">
    <source>
        <dbReference type="EMBL" id="CAI5449181.1"/>
    </source>
</evidence>
<keyword evidence="5 8" id="KW-0812">Transmembrane</keyword>
<feature type="transmembrane region" description="Helical" evidence="8">
    <location>
        <begin position="117"/>
        <end position="135"/>
    </location>
</feature>
<dbReference type="GO" id="GO:0005464">
    <property type="term" value="F:UDP-xylose transmembrane transporter activity"/>
    <property type="evidence" value="ECO:0007669"/>
    <property type="project" value="TreeGrafter"/>
</dbReference>
<dbReference type="GO" id="GO:0000139">
    <property type="term" value="C:Golgi membrane"/>
    <property type="evidence" value="ECO:0007669"/>
    <property type="project" value="TreeGrafter"/>
</dbReference>
<organism evidence="9 10">
    <name type="scientific">Caenorhabditis angaria</name>
    <dbReference type="NCBI Taxonomy" id="860376"/>
    <lineage>
        <taxon>Eukaryota</taxon>
        <taxon>Metazoa</taxon>
        <taxon>Ecdysozoa</taxon>
        <taxon>Nematoda</taxon>
        <taxon>Chromadorea</taxon>
        <taxon>Rhabditida</taxon>
        <taxon>Rhabditina</taxon>
        <taxon>Rhabditomorpha</taxon>
        <taxon>Rhabditoidea</taxon>
        <taxon>Rhabditidae</taxon>
        <taxon>Peloderinae</taxon>
        <taxon>Caenorhabditis</taxon>
    </lineage>
</organism>
<evidence type="ECO:0000256" key="7">
    <source>
        <dbReference type="ARBA" id="ARBA00023136"/>
    </source>
</evidence>
<feature type="transmembrane region" description="Helical" evidence="8">
    <location>
        <begin position="252"/>
        <end position="274"/>
    </location>
</feature>
<dbReference type="InterPro" id="IPR013657">
    <property type="entry name" value="SCL35B1-4/HUT1"/>
</dbReference>
<sequence>MLCLLHRSFIKGAQSLYSFCFEMSSAVAPIFGVLGSCMGCMIFVENIAKQEPSAMNLMTFSTFLFIATHGIIFTSKFFTVGNKIPLKGYVKTVSMFFIVNVVNNQALNYHVPVPLHIIFRSGSLLATLVLSVLLVGKSYSPRKYISVIAITVGIVICTLATSSQGSDSGLSYEEASKHYREWSIGIAMLSFALLASAFLAICQQQMYEVYGKHPDEAMFITHFVALPFFLLMGGDILSAAEKLSASKPYPLLPFNIPSLWIDLLGSCILQYLCIKFVYQLNSRVDSLTVTLVVTLRKFLSLIVSIVYFKNPFTSQHWVGAILVFAGTLAFADIWGSSAPAKKIDEKKSQ</sequence>
<dbReference type="PANTHER" id="PTHR10778:SF4">
    <property type="entry name" value="NUCLEOTIDE SUGAR TRANSPORTER SLC35B4"/>
    <property type="match status" value="1"/>
</dbReference>
<evidence type="ECO:0000256" key="2">
    <source>
        <dbReference type="ARBA" id="ARBA00010694"/>
    </source>
</evidence>
<dbReference type="InterPro" id="IPR037185">
    <property type="entry name" value="EmrE-like"/>
</dbReference>
<dbReference type="PANTHER" id="PTHR10778">
    <property type="entry name" value="SOLUTE CARRIER FAMILY 35 MEMBER B"/>
    <property type="match status" value="1"/>
</dbReference>
<proteinExistence type="inferred from homology"/>
<keyword evidence="10" id="KW-1185">Reference proteome</keyword>
<name>A0A9P1IQA1_9PELO</name>
<comment type="similarity">
    <text evidence="2">Belongs to the nucleotide-sugar transporter family. SLC35B subfamily.</text>
</comment>
<evidence type="ECO:0000256" key="4">
    <source>
        <dbReference type="ARBA" id="ARBA00022597"/>
    </source>
</evidence>
<evidence type="ECO:0000256" key="5">
    <source>
        <dbReference type="ARBA" id="ARBA00022692"/>
    </source>
</evidence>
<feature type="transmembrane region" description="Helical" evidence="8">
    <location>
        <begin position="182"/>
        <end position="202"/>
    </location>
</feature>
<gene>
    <name evidence="9" type="ORF">CAMP_LOCUS11818</name>
</gene>
<dbReference type="EMBL" id="CANHGI010000004">
    <property type="protein sequence ID" value="CAI5449181.1"/>
    <property type="molecule type" value="Genomic_DNA"/>
</dbReference>
<dbReference type="Proteomes" id="UP001152747">
    <property type="component" value="Unassembled WGS sequence"/>
</dbReference>
<dbReference type="AlphaFoldDB" id="A0A9P1IQA1"/>
<evidence type="ECO:0000256" key="3">
    <source>
        <dbReference type="ARBA" id="ARBA00022448"/>
    </source>
</evidence>
<comment type="caution">
    <text evidence="9">The sequence shown here is derived from an EMBL/GenBank/DDBJ whole genome shotgun (WGS) entry which is preliminary data.</text>
</comment>
<dbReference type="Pfam" id="PF08449">
    <property type="entry name" value="UAA"/>
    <property type="match status" value="1"/>
</dbReference>
<keyword evidence="6 8" id="KW-1133">Transmembrane helix</keyword>
<keyword evidence="7 8" id="KW-0472">Membrane</keyword>
<dbReference type="SUPFAM" id="SSF103481">
    <property type="entry name" value="Multidrug resistance efflux transporter EmrE"/>
    <property type="match status" value="1"/>
</dbReference>
<accession>A0A9P1IQA1</accession>
<evidence type="ECO:0000256" key="8">
    <source>
        <dbReference type="SAM" id="Phobius"/>
    </source>
</evidence>
<evidence type="ECO:0000256" key="6">
    <source>
        <dbReference type="ARBA" id="ARBA00022989"/>
    </source>
</evidence>
<reference evidence="9" key="1">
    <citation type="submission" date="2022-11" db="EMBL/GenBank/DDBJ databases">
        <authorList>
            <person name="Kikuchi T."/>
        </authorList>
    </citation>
    <scope>NUCLEOTIDE SEQUENCE</scope>
    <source>
        <strain evidence="9">PS1010</strain>
    </source>
</reference>
<dbReference type="OrthoDB" id="999962at2759"/>
<comment type="subcellular location">
    <subcellularLocation>
        <location evidence="1">Endomembrane system</location>
        <topology evidence="1">Multi-pass membrane protein</topology>
    </subcellularLocation>
</comment>